<evidence type="ECO:0000256" key="1">
    <source>
        <dbReference type="ARBA" id="ARBA00005443"/>
    </source>
</evidence>
<keyword evidence="7" id="KW-0472">Membrane</keyword>
<organism evidence="10 11">
    <name type="scientific">Elaphomyces granulatus</name>
    <dbReference type="NCBI Taxonomy" id="519963"/>
    <lineage>
        <taxon>Eukaryota</taxon>
        <taxon>Fungi</taxon>
        <taxon>Dikarya</taxon>
        <taxon>Ascomycota</taxon>
        <taxon>Pezizomycotina</taxon>
        <taxon>Eurotiomycetes</taxon>
        <taxon>Eurotiomycetidae</taxon>
        <taxon>Eurotiales</taxon>
        <taxon>Elaphomycetaceae</taxon>
        <taxon>Elaphomyces</taxon>
    </lineage>
</organism>
<dbReference type="PANTHER" id="PTHR23058:SF5">
    <property type="entry name" value="PEROXISOMAL MEMBRANE PROTEIN PEX14"/>
    <property type="match status" value="1"/>
</dbReference>
<evidence type="ECO:0000313" key="10">
    <source>
        <dbReference type="EMBL" id="OXV11434.1"/>
    </source>
</evidence>
<evidence type="ECO:0000256" key="7">
    <source>
        <dbReference type="RuleBase" id="RU367032"/>
    </source>
</evidence>
<proteinExistence type="inferred from homology"/>
<dbReference type="GO" id="GO:1990429">
    <property type="term" value="C:peroxisomal importomer complex"/>
    <property type="evidence" value="ECO:0007669"/>
    <property type="project" value="TreeGrafter"/>
</dbReference>
<feature type="region of interest" description="Disordered" evidence="8">
    <location>
        <begin position="218"/>
        <end position="247"/>
    </location>
</feature>
<keyword evidence="7" id="KW-0653">Protein transport</keyword>
<dbReference type="OrthoDB" id="441517at2759"/>
<feature type="compositionally biased region" description="Polar residues" evidence="8">
    <location>
        <begin position="127"/>
        <end position="138"/>
    </location>
</feature>
<evidence type="ECO:0000256" key="4">
    <source>
        <dbReference type="ARBA" id="ARBA00029502"/>
    </source>
</evidence>
<evidence type="ECO:0000256" key="6">
    <source>
        <dbReference type="ARBA" id="ARBA00046271"/>
    </source>
</evidence>
<evidence type="ECO:0000256" key="5">
    <source>
        <dbReference type="ARBA" id="ARBA00029691"/>
    </source>
</evidence>
<dbReference type="Proteomes" id="UP000243515">
    <property type="component" value="Unassembled WGS sequence"/>
</dbReference>
<feature type="compositionally biased region" description="Polar residues" evidence="8">
    <location>
        <begin position="1"/>
        <end position="27"/>
    </location>
</feature>
<dbReference type="Pfam" id="PF04695">
    <property type="entry name" value="Pex14_N"/>
    <property type="match status" value="1"/>
</dbReference>
<protein>
    <recommendedName>
        <fullName evidence="4 7">Peroxisomal membrane protein PEX14</fullName>
    </recommendedName>
    <alternativeName>
        <fullName evidence="5 7">Peroxin-14</fullName>
    </alternativeName>
</protein>
<dbReference type="GO" id="GO:0005102">
    <property type="term" value="F:signaling receptor binding"/>
    <property type="evidence" value="ECO:0007669"/>
    <property type="project" value="TreeGrafter"/>
</dbReference>
<dbReference type="InterPro" id="IPR036388">
    <property type="entry name" value="WH-like_DNA-bd_sf"/>
</dbReference>
<sequence>MAGSDSQDTLTPKWQQQHNSLPSQTPDNVVDSVKPVHLEQAVRFLQDESIRNAPIHLKVAFLESKGLENDEIQRLLGISKDMTAAAQETAPKQEASSIALKGTAAAVSETQPPSPESSNCEVPPTTPSSTAEGSSTPQGLLPIITYPEFLSQPTKPPLVTLRNVLYTLYGTTALATSIYSMSEYVVTPMRKRLNGARHELAEAAQENLHRLNEKLEQNVSTIPSSRESGDQGGPNAVEDSGSVTSDPTELFHRDFATQTTPGLSRVASVDSLHVDANTSINEETSPINSHLNRLETITSCLHGFLEDENATKAIDDTVQVRLSEFRAYLDGLMYGSGSSYLNNPVFGIYSGDTRGVSINPAGRGEDDAISNFKAEIRAVKGALLSARNFPSGRSTPVAGVGR</sequence>
<evidence type="ECO:0000256" key="8">
    <source>
        <dbReference type="SAM" id="MobiDB-lite"/>
    </source>
</evidence>
<evidence type="ECO:0000256" key="2">
    <source>
        <dbReference type="ARBA" id="ARBA00023010"/>
    </source>
</evidence>
<name>A0A232M588_9EURO</name>
<dbReference type="InterPro" id="IPR025655">
    <property type="entry name" value="PEX14"/>
</dbReference>
<gene>
    <name evidence="10" type="ORF">Egran_00806</name>
</gene>
<dbReference type="InterPro" id="IPR006785">
    <property type="entry name" value="Pex14_N"/>
</dbReference>
<accession>A0A232M588</accession>
<feature type="compositionally biased region" description="Polar residues" evidence="8">
    <location>
        <begin position="108"/>
        <end position="120"/>
    </location>
</feature>
<evidence type="ECO:0000313" key="11">
    <source>
        <dbReference type="Proteomes" id="UP000243515"/>
    </source>
</evidence>
<feature type="domain" description="Peroxisome membrane anchor protein Pex14p N-terminal" evidence="9">
    <location>
        <begin position="37"/>
        <end position="77"/>
    </location>
</feature>
<dbReference type="PANTHER" id="PTHR23058">
    <property type="entry name" value="PEROXISOMAL MEMBRANE PROTEIN PEX14"/>
    <property type="match status" value="1"/>
</dbReference>
<keyword evidence="11" id="KW-1185">Reference proteome</keyword>
<comment type="similarity">
    <text evidence="1 7">Belongs to the peroxin-14 family.</text>
</comment>
<dbReference type="Gene3D" id="1.10.10.10">
    <property type="entry name" value="Winged helix-like DNA-binding domain superfamily/Winged helix DNA-binding domain"/>
    <property type="match status" value="1"/>
</dbReference>
<keyword evidence="7" id="KW-0813">Transport</keyword>
<feature type="region of interest" description="Disordered" evidence="8">
    <location>
        <begin position="1"/>
        <end position="30"/>
    </location>
</feature>
<keyword evidence="2" id="KW-0811">Translocation</keyword>
<comment type="subcellular location">
    <subcellularLocation>
        <location evidence="6 7">Peroxisome membrane</location>
    </subcellularLocation>
</comment>
<keyword evidence="3 7" id="KW-0576">Peroxisome</keyword>
<dbReference type="GO" id="GO:0016560">
    <property type="term" value="P:protein import into peroxisome matrix, docking"/>
    <property type="evidence" value="ECO:0007669"/>
    <property type="project" value="UniProtKB-UniRule"/>
</dbReference>
<evidence type="ECO:0000256" key="3">
    <source>
        <dbReference type="ARBA" id="ARBA00023140"/>
    </source>
</evidence>
<dbReference type="EMBL" id="NPHW01002461">
    <property type="protein sequence ID" value="OXV11434.1"/>
    <property type="molecule type" value="Genomic_DNA"/>
</dbReference>
<comment type="caution">
    <text evidence="10">The sequence shown here is derived from an EMBL/GenBank/DDBJ whole genome shotgun (WGS) entry which is preliminary data.</text>
</comment>
<feature type="region of interest" description="Disordered" evidence="8">
    <location>
        <begin position="89"/>
        <end position="138"/>
    </location>
</feature>
<dbReference type="GO" id="GO:0005778">
    <property type="term" value="C:peroxisomal membrane"/>
    <property type="evidence" value="ECO:0007669"/>
    <property type="project" value="UniProtKB-SubCell"/>
</dbReference>
<comment type="function">
    <text evidence="7">Component of the PEX13-PEX14 docking complex, a translocon channel that specifically mediates the import of peroxisomal cargo proteins bound to PEX5 receptor. The PEX13-PEX14 docking complex forms a large import pore which can be opened to a diameter of about 9 nm. Mechanistically, PEX5 receptor along with cargo proteins associates with the PEX14 subunit of the PEX13-PEX14 docking complex in the cytosol, leading to the insertion of the receptor into the organelle membrane with the concomitant translocation of the cargo into the peroxisome matrix.</text>
</comment>
<reference evidence="10 11" key="1">
    <citation type="journal article" date="2015" name="Environ. Microbiol.">
        <title>Metagenome sequence of Elaphomyces granulatus from sporocarp tissue reveals Ascomycota ectomycorrhizal fingerprints of genome expansion and a Proteobacteria-rich microbiome.</title>
        <authorList>
            <person name="Quandt C.A."/>
            <person name="Kohler A."/>
            <person name="Hesse C.N."/>
            <person name="Sharpton T.J."/>
            <person name="Martin F."/>
            <person name="Spatafora J.W."/>
        </authorList>
    </citation>
    <scope>NUCLEOTIDE SEQUENCE [LARGE SCALE GENOMIC DNA]</scope>
    <source>
        <strain evidence="10 11">OSC145934</strain>
    </source>
</reference>
<dbReference type="AlphaFoldDB" id="A0A232M588"/>
<evidence type="ECO:0000259" key="9">
    <source>
        <dbReference type="Pfam" id="PF04695"/>
    </source>
</evidence>